<dbReference type="Proteomes" id="UP000228945">
    <property type="component" value="Chromosome"/>
</dbReference>
<evidence type="ECO:0000256" key="9">
    <source>
        <dbReference type="HAMAP-Rule" id="MF_00060"/>
    </source>
</evidence>
<feature type="binding site" evidence="9">
    <location>
        <position position="9"/>
    </location>
    <ligand>
        <name>a divalent metal cation</name>
        <dbReference type="ChEBI" id="CHEBI:60240"/>
    </ligand>
</feature>
<dbReference type="GO" id="GO:0046872">
    <property type="term" value="F:metal ion binding"/>
    <property type="evidence" value="ECO:0007669"/>
    <property type="project" value="UniProtKB-UniRule"/>
</dbReference>
<comment type="cofactor">
    <cofactor evidence="2">
        <name>Mg(2+)</name>
        <dbReference type="ChEBI" id="CHEBI:18420"/>
    </cofactor>
</comment>
<dbReference type="GO" id="GO:0008253">
    <property type="term" value="F:5'-nucleotidase activity"/>
    <property type="evidence" value="ECO:0007669"/>
    <property type="project" value="UniProtKB-UniRule"/>
</dbReference>
<evidence type="ECO:0000256" key="2">
    <source>
        <dbReference type="ARBA" id="ARBA00001946"/>
    </source>
</evidence>
<dbReference type="EC" id="3.1.3.5" evidence="9"/>
<evidence type="ECO:0000256" key="7">
    <source>
        <dbReference type="ARBA" id="ARBA00022741"/>
    </source>
</evidence>
<comment type="function">
    <text evidence="9">Nucleotidase that shows phosphatase activity on nucleoside 5'-monophosphates.</text>
</comment>
<dbReference type="OrthoDB" id="9780815at2"/>
<dbReference type="RefSeq" id="WP_099621724.1">
    <property type="nucleotide sequence ID" value="NZ_CP024201.1"/>
</dbReference>
<keyword evidence="7 9" id="KW-0547">Nucleotide-binding</keyword>
<sequence length="260" mass="28562">MRILLTNDDGIHAEGLETLERIARALTDDVWIAAPEYEQSGAGRALTLSDPLRVRKVRDRTWAVEGTPTDCVMMGVRELVEGAKPDLVLSGVNRGQNLAEDVTMSGTVAGAIEGMALGIPSIALSQAMTYFHDEVTAHWETAEAFGPGIVRRLLEVGWPEDVIMNVNFPALPPEQVTEVEVTRQGFRDNHMRTFEKRTDLRGRNYYWMGFTGKLSQPADGTDLRAIYDGRISVSPLHIDLTHMPTVNNLKGVLGGAPPKA</sequence>
<dbReference type="Gene3D" id="3.40.1210.10">
    <property type="entry name" value="Survival protein SurE-like phosphatase/nucleotidase"/>
    <property type="match status" value="1"/>
</dbReference>
<dbReference type="FunFam" id="3.40.1210.10:FF:000001">
    <property type="entry name" value="5'/3'-nucleotidase SurE"/>
    <property type="match status" value="1"/>
</dbReference>
<dbReference type="GO" id="GO:0000166">
    <property type="term" value="F:nucleotide binding"/>
    <property type="evidence" value="ECO:0007669"/>
    <property type="project" value="UniProtKB-KW"/>
</dbReference>
<evidence type="ECO:0000256" key="3">
    <source>
        <dbReference type="ARBA" id="ARBA00004496"/>
    </source>
</evidence>
<feature type="binding site" evidence="9">
    <location>
        <position position="8"/>
    </location>
    <ligand>
        <name>a divalent metal cation</name>
        <dbReference type="ChEBI" id="CHEBI:60240"/>
    </ligand>
</feature>
<dbReference type="GO" id="GO:0004309">
    <property type="term" value="F:exopolyphosphatase activity"/>
    <property type="evidence" value="ECO:0007669"/>
    <property type="project" value="TreeGrafter"/>
</dbReference>
<evidence type="ECO:0000259" key="10">
    <source>
        <dbReference type="Pfam" id="PF01975"/>
    </source>
</evidence>
<feature type="domain" description="Survival protein SurE-like phosphatase/nucleotidase" evidence="10">
    <location>
        <begin position="3"/>
        <end position="188"/>
    </location>
</feature>
<comment type="similarity">
    <text evidence="4 9">Belongs to the SurE nucleotidase family.</text>
</comment>
<keyword evidence="5 9" id="KW-0963">Cytoplasm</keyword>
<evidence type="ECO:0000256" key="1">
    <source>
        <dbReference type="ARBA" id="ARBA00000815"/>
    </source>
</evidence>
<evidence type="ECO:0000256" key="4">
    <source>
        <dbReference type="ARBA" id="ARBA00011062"/>
    </source>
</evidence>
<dbReference type="KEGG" id="cmb:CSW64_08590"/>
<name>A0A2D2AWZ1_9CAUL</name>
<evidence type="ECO:0000256" key="8">
    <source>
        <dbReference type="ARBA" id="ARBA00022801"/>
    </source>
</evidence>
<evidence type="ECO:0000313" key="12">
    <source>
        <dbReference type="Proteomes" id="UP000228945"/>
    </source>
</evidence>
<keyword evidence="8 9" id="KW-0378">Hydrolase</keyword>
<keyword evidence="12" id="KW-1185">Reference proteome</keyword>
<dbReference type="PANTHER" id="PTHR30457:SF12">
    <property type="entry name" value="5'_3'-NUCLEOTIDASE SURE"/>
    <property type="match status" value="1"/>
</dbReference>
<evidence type="ECO:0000256" key="6">
    <source>
        <dbReference type="ARBA" id="ARBA00022723"/>
    </source>
</evidence>
<reference evidence="11 12" key="1">
    <citation type="submission" date="2017-10" db="EMBL/GenBank/DDBJ databases">
        <title>Genome sequence of Caulobacter mirabilis FWC38.</title>
        <authorList>
            <person name="Fiebig A."/>
            <person name="Crosson S."/>
        </authorList>
    </citation>
    <scope>NUCLEOTIDE SEQUENCE [LARGE SCALE GENOMIC DNA]</scope>
    <source>
        <strain evidence="11 12">FWC 38</strain>
    </source>
</reference>
<evidence type="ECO:0000313" key="11">
    <source>
        <dbReference type="EMBL" id="ATQ42467.1"/>
    </source>
</evidence>
<accession>A0A2D2AWZ1</accession>
<dbReference type="InterPro" id="IPR030048">
    <property type="entry name" value="SurE"/>
</dbReference>
<feature type="binding site" evidence="9">
    <location>
        <position position="40"/>
    </location>
    <ligand>
        <name>a divalent metal cation</name>
        <dbReference type="ChEBI" id="CHEBI:60240"/>
    </ligand>
</feature>
<organism evidence="11 12">
    <name type="scientific">Caulobacter mirabilis</name>
    <dbReference type="NCBI Taxonomy" id="69666"/>
    <lineage>
        <taxon>Bacteria</taxon>
        <taxon>Pseudomonadati</taxon>
        <taxon>Pseudomonadota</taxon>
        <taxon>Alphaproteobacteria</taxon>
        <taxon>Caulobacterales</taxon>
        <taxon>Caulobacteraceae</taxon>
        <taxon>Caulobacter</taxon>
    </lineage>
</organism>
<comment type="catalytic activity">
    <reaction evidence="1 9">
        <text>a ribonucleoside 5'-phosphate + H2O = a ribonucleoside + phosphate</text>
        <dbReference type="Rhea" id="RHEA:12484"/>
        <dbReference type="ChEBI" id="CHEBI:15377"/>
        <dbReference type="ChEBI" id="CHEBI:18254"/>
        <dbReference type="ChEBI" id="CHEBI:43474"/>
        <dbReference type="ChEBI" id="CHEBI:58043"/>
        <dbReference type="EC" id="3.1.3.5"/>
    </reaction>
</comment>
<protein>
    <recommendedName>
        <fullName evidence="9">5'-nucleotidase SurE</fullName>
        <ecNumber evidence="9">3.1.3.5</ecNumber>
    </recommendedName>
    <alternativeName>
        <fullName evidence="9">Nucleoside 5'-monophosphate phosphohydrolase</fullName>
    </alternativeName>
</protein>
<dbReference type="EMBL" id="CP024201">
    <property type="protein sequence ID" value="ATQ42467.1"/>
    <property type="molecule type" value="Genomic_DNA"/>
</dbReference>
<dbReference type="NCBIfam" id="NF001490">
    <property type="entry name" value="PRK00346.1-4"/>
    <property type="match status" value="1"/>
</dbReference>
<keyword evidence="6 9" id="KW-0479">Metal-binding</keyword>
<dbReference type="Pfam" id="PF01975">
    <property type="entry name" value="SurE"/>
    <property type="match status" value="1"/>
</dbReference>
<dbReference type="InterPro" id="IPR002828">
    <property type="entry name" value="SurE-like_Pase/nucleotidase"/>
</dbReference>
<evidence type="ECO:0000256" key="5">
    <source>
        <dbReference type="ARBA" id="ARBA00022490"/>
    </source>
</evidence>
<dbReference type="PANTHER" id="PTHR30457">
    <property type="entry name" value="5'-NUCLEOTIDASE SURE"/>
    <property type="match status" value="1"/>
</dbReference>
<dbReference type="GO" id="GO:0008254">
    <property type="term" value="F:3'-nucleotidase activity"/>
    <property type="evidence" value="ECO:0007669"/>
    <property type="project" value="TreeGrafter"/>
</dbReference>
<dbReference type="HAMAP" id="MF_00060">
    <property type="entry name" value="SurE"/>
    <property type="match status" value="1"/>
</dbReference>
<gene>
    <name evidence="9" type="primary">surE</name>
    <name evidence="11" type="ORF">CSW64_08590</name>
</gene>
<feature type="binding site" evidence="9">
    <location>
        <position position="93"/>
    </location>
    <ligand>
        <name>a divalent metal cation</name>
        <dbReference type="ChEBI" id="CHEBI:60240"/>
    </ligand>
</feature>
<dbReference type="NCBIfam" id="TIGR00087">
    <property type="entry name" value="surE"/>
    <property type="match status" value="1"/>
</dbReference>
<dbReference type="AlphaFoldDB" id="A0A2D2AWZ1"/>
<dbReference type="InterPro" id="IPR036523">
    <property type="entry name" value="SurE-like_sf"/>
</dbReference>
<dbReference type="SUPFAM" id="SSF64167">
    <property type="entry name" value="SurE-like"/>
    <property type="match status" value="1"/>
</dbReference>
<comment type="subcellular location">
    <subcellularLocation>
        <location evidence="3 9">Cytoplasm</location>
    </subcellularLocation>
</comment>
<comment type="cofactor">
    <cofactor evidence="9">
        <name>a divalent metal cation</name>
        <dbReference type="ChEBI" id="CHEBI:60240"/>
    </cofactor>
    <text evidence="9">Binds 1 divalent metal cation per subunit.</text>
</comment>
<dbReference type="GO" id="GO:0005737">
    <property type="term" value="C:cytoplasm"/>
    <property type="evidence" value="ECO:0007669"/>
    <property type="project" value="UniProtKB-SubCell"/>
</dbReference>
<proteinExistence type="inferred from homology"/>